<accession>A0A151HS40</accession>
<dbReference type="EMBL" id="AHZP02000063">
    <property type="protein sequence ID" value="KYK72080.1"/>
    <property type="molecule type" value="Genomic_DNA"/>
</dbReference>
<evidence type="ECO:0000313" key="2">
    <source>
        <dbReference type="Proteomes" id="UP000075225"/>
    </source>
</evidence>
<evidence type="ECO:0000313" key="1">
    <source>
        <dbReference type="EMBL" id="KYK72080.1"/>
    </source>
</evidence>
<reference evidence="2" key="1">
    <citation type="submission" date="2016-03" db="EMBL/GenBank/DDBJ databases">
        <authorList>
            <person name="Sibley D."/>
            <person name="Venepally P."/>
            <person name="Karamycheva S."/>
            <person name="Hadjithomas M."/>
            <person name="Khan A."/>
            <person name="Brunk B."/>
            <person name="Roos D."/>
            <person name="Caler E."/>
            <person name="Lorenzi H."/>
        </authorList>
    </citation>
    <scope>NUCLEOTIDE SEQUENCE [LARGE SCALE GENOMIC DNA]</scope>
    <source>
        <strain evidence="2">TgCatPRC2</strain>
    </source>
</reference>
<sequence>FSVGSARGLHEDDESNDVAHLNVDSEHFRPFLLNRVKTFESHF</sequence>
<organism evidence="1 2">
    <name type="scientific">Toxoplasma gondii TgCatPRC2</name>
    <dbReference type="NCBI Taxonomy" id="1130821"/>
    <lineage>
        <taxon>Eukaryota</taxon>
        <taxon>Sar</taxon>
        <taxon>Alveolata</taxon>
        <taxon>Apicomplexa</taxon>
        <taxon>Conoidasida</taxon>
        <taxon>Coccidia</taxon>
        <taxon>Eucoccidiorida</taxon>
        <taxon>Eimeriorina</taxon>
        <taxon>Sarcocystidae</taxon>
        <taxon>Toxoplasma</taxon>
    </lineage>
</organism>
<dbReference type="VEuPathDB" id="ToxoDB:TGPRC2_243750B"/>
<gene>
    <name evidence="1" type="ORF">TGPRC2_243750B</name>
</gene>
<dbReference type="AlphaFoldDB" id="A0A151HS40"/>
<comment type="caution">
    <text evidence="1">The sequence shown here is derived from an EMBL/GenBank/DDBJ whole genome shotgun (WGS) entry which is preliminary data.</text>
</comment>
<feature type="non-terminal residue" evidence="1">
    <location>
        <position position="1"/>
    </location>
</feature>
<name>A0A151HS40_TOXGO</name>
<dbReference type="Proteomes" id="UP000075225">
    <property type="component" value="Unassembled WGS sequence"/>
</dbReference>
<proteinExistence type="predicted"/>
<protein>
    <submittedName>
        <fullName evidence="1">Tetratricopeptide repeat-containing protein</fullName>
    </submittedName>
</protein>